<keyword evidence="4" id="KW-0106">Calcium</keyword>
<dbReference type="CDD" id="cd16146">
    <property type="entry name" value="ARS_like"/>
    <property type="match status" value="1"/>
</dbReference>
<protein>
    <submittedName>
        <fullName evidence="7">Arylsulfatase</fullName>
        <ecNumber evidence="7">3.1.6.1</ecNumber>
    </submittedName>
</protein>
<keyword evidence="2" id="KW-0479">Metal-binding</keyword>
<feature type="domain" description="Sulfatase N-terminal" evidence="6">
    <location>
        <begin position="41"/>
        <end position="336"/>
    </location>
</feature>
<evidence type="ECO:0000256" key="1">
    <source>
        <dbReference type="ARBA" id="ARBA00008779"/>
    </source>
</evidence>
<evidence type="ECO:0000256" key="5">
    <source>
        <dbReference type="PIRSR" id="PIRSR600917-52"/>
    </source>
</evidence>
<name>A0A1W6LKV9_9BACT</name>
<dbReference type="GO" id="GO:0004065">
    <property type="term" value="F:arylsulfatase activity"/>
    <property type="evidence" value="ECO:0007669"/>
    <property type="project" value="UniProtKB-EC"/>
</dbReference>
<comment type="similarity">
    <text evidence="1">Belongs to the sulfatase family.</text>
</comment>
<keyword evidence="3 7" id="KW-0378">Hydrolase</keyword>
<gene>
    <name evidence="7" type="primary">atsA_16</name>
    <name evidence="7" type="ORF">STSP1_00812</name>
</gene>
<dbReference type="Proteomes" id="UP000193334">
    <property type="component" value="Chromosome"/>
</dbReference>
<dbReference type="PANTHER" id="PTHR42693:SF53">
    <property type="entry name" value="ENDO-4-O-SULFATASE"/>
    <property type="match status" value="1"/>
</dbReference>
<reference evidence="8" key="1">
    <citation type="submission" date="2017-04" db="EMBL/GenBank/DDBJ databases">
        <title>Comparative genomics and description of representatives of a novel lineage of planctomycetes thriving in anoxic sediments.</title>
        <authorList>
            <person name="Spring S."/>
            <person name="Bunk B."/>
            <person name="Sproer C."/>
        </authorList>
    </citation>
    <scope>NUCLEOTIDE SEQUENCE [LARGE SCALE GENOMIC DNA]</scope>
    <source>
        <strain evidence="8">ST-PulAB-D4</strain>
    </source>
</reference>
<organism evidence="7 8">
    <name type="scientific">Sedimentisphaera salicampi</name>
    <dbReference type="NCBI Taxonomy" id="1941349"/>
    <lineage>
        <taxon>Bacteria</taxon>
        <taxon>Pseudomonadati</taxon>
        <taxon>Planctomycetota</taxon>
        <taxon>Phycisphaerae</taxon>
        <taxon>Sedimentisphaerales</taxon>
        <taxon>Sedimentisphaeraceae</taxon>
        <taxon>Sedimentisphaera</taxon>
    </lineage>
</organism>
<accession>A0A1W6LKV9</accession>
<evidence type="ECO:0000256" key="2">
    <source>
        <dbReference type="ARBA" id="ARBA00022723"/>
    </source>
</evidence>
<evidence type="ECO:0000313" key="7">
    <source>
        <dbReference type="EMBL" id="ARN56430.1"/>
    </source>
</evidence>
<proteinExistence type="inferred from homology"/>
<dbReference type="InterPro" id="IPR017850">
    <property type="entry name" value="Alkaline_phosphatase_core_sf"/>
</dbReference>
<evidence type="ECO:0000256" key="4">
    <source>
        <dbReference type="ARBA" id="ARBA00022837"/>
    </source>
</evidence>
<dbReference type="InterPro" id="IPR024607">
    <property type="entry name" value="Sulfatase_CS"/>
</dbReference>
<dbReference type="Gene3D" id="3.40.720.10">
    <property type="entry name" value="Alkaline Phosphatase, subunit A"/>
    <property type="match status" value="1"/>
</dbReference>
<dbReference type="GO" id="GO:0046872">
    <property type="term" value="F:metal ion binding"/>
    <property type="evidence" value="ECO:0007669"/>
    <property type="project" value="UniProtKB-KW"/>
</dbReference>
<dbReference type="EMBL" id="CP021023">
    <property type="protein sequence ID" value="ARN56430.1"/>
    <property type="molecule type" value="Genomic_DNA"/>
</dbReference>
<dbReference type="InterPro" id="IPR050738">
    <property type="entry name" value="Sulfatase"/>
</dbReference>
<evidence type="ECO:0000256" key="3">
    <source>
        <dbReference type="ARBA" id="ARBA00022801"/>
    </source>
</evidence>
<dbReference type="OrthoDB" id="9783154at2"/>
<evidence type="ECO:0000313" key="8">
    <source>
        <dbReference type="Proteomes" id="UP000193334"/>
    </source>
</evidence>
<dbReference type="PANTHER" id="PTHR42693">
    <property type="entry name" value="ARYLSULFATASE FAMILY MEMBER"/>
    <property type="match status" value="1"/>
</dbReference>
<dbReference type="SUPFAM" id="SSF53649">
    <property type="entry name" value="Alkaline phosphatase-like"/>
    <property type="match status" value="1"/>
</dbReference>
<dbReference type="EC" id="3.1.6.1" evidence="7"/>
<dbReference type="RefSeq" id="WP_085755125.1">
    <property type="nucleotide sequence ID" value="NZ_CP021023.1"/>
</dbReference>
<evidence type="ECO:0000259" key="6">
    <source>
        <dbReference type="Pfam" id="PF00884"/>
    </source>
</evidence>
<dbReference type="AlphaFoldDB" id="A0A1W6LKV9"/>
<dbReference type="Pfam" id="PF00884">
    <property type="entry name" value="Sulfatase"/>
    <property type="match status" value="1"/>
</dbReference>
<dbReference type="KEGG" id="pbp:STSP1_00812"/>
<feature type="modified residue" description="3-oxoalanine (Ser)" evidence="5">
    <location>
        <position position="88"/>
    </location>
</feature>
<sequence length="597" mass="67845">MNTNTRRCFLKNAGLILTSWFLGGCSVQGESFRSNENTDQPNVVLIMTDDQGWGDVHSHGNNKIDTPQMDGLAEEGARFDRFFVSPVSAPTRASLLTGRYHLRTGAHGVTGGRENVRSEEVTLAELFKSNGYKTGCFGKWHNGAHFPNHPNGQGFDEFVGFCAGHWNRYFNTKLEHNGIFFKTEGYITDVLTDFSLSFINKNKQSPFFCYIPYNIPHAPWQVPKKYFTKYKRRDLDDKTACAYGMCENFDDNLGRILNALSKNGLSENTIVLFLSDNGPNSYRYNGNMKGKKGSVHEGGVRVPLFIRWPKKIQSGTIVYENASHIDLLPTLSEMCGLSTEKCFKLDGRSLVPLLRSRNCSWQDRIIFTFPRGPEWSFQGAARTRRWRAVKKKDKWLLFDIHSDPHEDIDVSKHYPEVLKKLSSEYTKLYKEMAEEGFKPLPISVGYPSWDEVELPAHEATLEGEGIAYKGKNGWAHDWIADWTSVNSFAVWDIDVVESGSFKAEVKYICSRDNTGCKIKISAGNCAVQTEINEAFDPEPFPHRDLLPRKEVYDMPWKQVTVGTLNLSKGRQKLKVLPLAIKGREFIELKALLLKRID</sequence>
<dbReference type="STRING" id="1941349.STSP1_00812"/>
<dbReference type="PROSITE" id="PS00523">
    <property type="entry name" value="SULFATASE_1"/>
    <property type="match status" value="1"/>
</dbReference>
<keyword evidence="8" id="KW-1185">Reference proteome</keyword>
<comment type="PTM">
    <text evidence="5">The conversion to 3-oxoalanine (also known as C-formylglycine, FGly), of a serine or cysteine residue in prokaryotes and of a cysteine residue in eukaryotes, is critical for catalytic activity.</text>
</comment>
<dbReference type="InterPro" id="IPR000917">
    <property type="entry name" value="Sulfatase_N"/>
</dbReference>
<dbReference type="Gene3D" id="3.30.1120.10">
    <property type="match status" value="1"/>
</dbReference>
<dbReference type="PROSITE" id="PS51257">
    <property type="entry name" value="PROKAR_LIPOPROTEIN"/>
    <property type="match status" value="1"/>
</dbReference>